<evidence type="ECO:0000313" key="7">
    <source>
        <dbReference type="EMBL" id="NJB67992.1"/>
    </source>
</evidence>
<dbReference type="Pfam" id="PF25601">
    <property type="entry name" value="AAA_lid_14"/>
    <property type="match status" value="1"/>
</dbReference>
<reference evidence="7 8" key="1">
    <citation type="submission" date="2020-03" db="EMBL/GenBank/DDBJ databases">
        <title>Genomic Encyclopedia of Type Strains, Phase IV (KMG-IV): sequencing the most valuable type-strain genomes for metagenomic binning, comparative biology and taxonomic classification.</title>
        <authorList>
            <person name="Goeker M."/>
        </authorList>
    </citation>
    <scope>NUCLEOTIDE SEQUENCE [LARGE SCALE GENOMIC DNA]</scope>
    <source>
        <strain evidence="7 8">DSM 24233</strain>
    </source>
</reference>
<evidence type="ECO:0000259" key="5">
    <source>
        <dbReference type="PROSITE" id="PS50045"/>
    </source>
</evidence>
<dbReference type="InterPro" id="IPR027417">
    <property type="entry name" value="P-loop_NTPase"/>
</dbReference>
<dbReference type="SMART" id="SM00091">
    <property type="entry name" value="PAS"/>
    <property type="match status" value="2"/>
</dbReference>
<dbReference type="Pfam" id="PF02954">
    <property type="entry name" value="HTH_8"/>
    <property type="match status" value="1"/>
</dbReference>
<keyword evidence="8" id="KW-1185">Reference proteome</keyword>
<dbReference type="NCBIfam" id="TIGR00229">
    <property type="entry name" value="sensory_box"/>
    <property type="match status" value="1"/>
</dbReference>
<dbReference type="EMBL" id="JAATJA010000002">
    <property type="protein sequence ID" value="NJB67992.1"/>
    <property type="molecule type" value="Genomic_DNA"/>
</dbReference>
<evidence type="ECO:0000256" key="4">
    <source>
        <dbReference type="ARBA" id="ARBA00023163"/>
    </source>
</evidence>
<accession>A0A846QNF6</accession>
<dbReference type="Gene3D" id="3.40.50.300">
    <property type="entry name" value="P-loop containing nucleotide triphosphate hydrolases"/>
    <property type="match status" value="1"/>
</dbReference>
<dbReference type="FunFam" id="3.40.50.300:FF:000006">
    <property type="entry name" value="DNA-binding transcriptional regulator NtrC"/>
    <property type="match status" value="1"/>
</dbReference>
<keyword evidence="3" id="KW-0805">Transcription regulation</keyword>
<dbReference type="Gene3D" id="1.10.8.60">
    <property type="match status" value="1"/>
</dbReference>
<keyword evidence="2" id="KW-0067">ATP-binding</keyword>
<dbReference type="InterPro" id="IPR025944">
    <property type="entry name" value="Sigma_54_int_dom_CS"/>
</dbReference>
<dbReference type="CDD" id="cd00009">
    <property type="entry name" value="AAA"/>
    <property type="match status" value="1"/>
</dbReference>
<dbReference type="InterPro" id="IPR003593">
    <property type="entry name" value="AAA+_ATPase"/>
</dbReference>
<dbReference type="InterPro" id="IPR002078">
    <property type="entry name" value="Sigma_54_int"/>
</dbReference>
<dbReference type="InterPro" id="IPR002197">
    <property type="entry name" value="HTH_Fis"/>
</dbReference>
<dbReference type="PANTHER" id="PTHR32071">
    <property type="entry name" value="TRANSCRIPTIONAL REGULATORY PROTEIN"/>
    <property type="match status" value="1"/>
</dbReference>
<dbReference type="SMART" id="SM00382">
    <property type="entry name" value="AAA"/>
    <property type="match status" value="1"/>
</dbReference>
<keyword evidence="4" id="KW-0804">Transcription</keyword>
<dbReference type="Pfam" id="PF00158">
    <property type="entry name" value="Sigma54_activat"/>
    <property type="match status" value="1"/>
</dbReference>
<organism evidence="7 8">
    <name type="scientific">Desulfobaculum xiamenense</name>
    <dbReference type="NCBI Taxonomy" id="995050"/>
    <lineage>
        <taxon>Bacteria</taxon>
        <taxon>Pseudomonadati</taxon>
        <taxon>Thermodesulfobacteriota</taxon>
        <taxon>Desulfovibrionia</taxon>
        <taxon>Desulfovibrionales</taxon>
        <taxon>Desulfovibrionaceae</taxon>
        <taxon>Desulfobaculum</taxon>
    </lineage>
</organism>
<name>A0A846QNF6_9BACT</name>
<dbReference type="SUPFAM" id="SSF52540">
    <property type="entry name" value="P-loop containing nucleoside triphosphate hydrolases"/>
    <property type="match status" value="1"/>
</dbReference>
<dbReference type="RefSeq" id="WP_167941095.1">
    <property type="nucleotide sequence ID" value="NZ_JAATJA010000002.1"/>
</dbReference>
<dbReference type="PROSITE" id="PS00688">
    <property type="entry name" value="SIGMA54_INTERACT_3"/>
    <property type="match status" value="1"/>
</dbReference>
<evidence type="ECO:0000256" key="1">
    <source>
        <dbReference type="ARBA" id="ARBA00022741"/>
    </source>
</evidence>
<comment type="caution">
    <text evidence="7">The sequence shown here is derived from an EMBL/GenBank/DDBJ whole genome shotgun (WGS) entry which is preliminary data.</text>
</comment>
<dbReference type="InterPro" id="IPR000014">
    <property type="entry name" value="PAS"/>
</dbReference>
<dbReference type="Pfam" id="PF13426">
    <property type="entry name" value="PAS_9"/>
    <property type="match status" value="1"/>
</dbReference>
<dbReference type="SUPFAM" id="SSF55785">
    <property type="entry name" value="PYP-like sensor domain (PAS domain)"/>
    <property type="match status" value="2"/>
</dbReference>
<dbReference type="SUPFAM" id="SSF46689">
    <property type="entry name" value="Homeodomain-like"/>
    <property type="match status" value="1"/>
</dbReference>
<feature type="domain" description="PAS" evidence="6">
    <location>
        <begin position="1"/>
        <end position="41"/>
    </location>
</feature>
<evidence type="ECO:0000256" key="3">
    <source>
        <dbReference type="ARBA" id="ARBA00023015"/>
    </source>
</evidence>
<evidence type="ECO:0000256" key="2">
    <source>
        <dbReference type="ARBA" id="ARBA00022840"/>
    </source>
</evidence>
<dbReference type="AlphaFoldDB" id="A0A846QNF6"/>
<dbReference type="Proteomes" id="UP000580856">
    <property type="component" value="Unassembled WGS sequence"/>
</dbReference>
<sequence length="589" mass="65721">MLCNSLNMGQFALDTEGRVRIWDATLETLTGLAASDVLGTSRHREAFGRDGGPSLADLFLAGDLDDACESFGAANVANLPLNSEWVAIGECQRAGEAPRLMMMHVSSDSAGTGVVQTSWCLERVRSLALAHGSVDTGMRTLAEHVPGGVALMQDDAILLANQTFCTMFGYSSPEEIVNMSPTGMLAEDERNQHIRIIRNLLREKREGARFQWTGIDKQGRKLWFEARPTPVEWNGRPAVISYVQDVTEYKQREEYIEHERRELRAENDRLRSSIDYRIRLGNIIGKSNKMQEVFEMIQRAGASDACTIIYGETGTGKELVAHAIHDMGPHAKGPFVPVNCGAIPDELFESEFFGHRKGAFTGAHADKQGLLDKARGGTLFLDELGEISLSAQAKLLRALGSGEYTAVGDTSATRAEFRVVAATNRNLRDMVYEGGFRQDLFYRINVIPITLPPLRERKEDIPFLVEHILAKLSHPQRLPSKDLARLLEHDWPGNVRELQNVLERYVAFGRLEVWSSRGVRSGMEHGEDDAMPAPEFATGEGLRETLERFEKQIIAQTLEKYRWNRSHTAAALGLPRKTLFRKMKKLGIS</sequence>
<dbReference type="PROSITE" id="PS50112">
    <property type="entry name" value="PAS"/>
    <property type="match status" value="1"/>
</dbReference>
<evidence type="ECO:0000259" key="6">
    <source>
        <dbReference type="PROSITE" id="PS50112"/>
    </source>
</evidence>
<proteinExistence type="predicted"/>
<feature type="domain" description="Sigma-54 factor interaction" evidence="5">
    <location>
        <begin position="283"/>
        <end position="507"/>
    </location>
</feature>
<dbReference type="InterPro" id="IPR058031">
    <property type="entry name" value="AAA_lid_NorR"/>
</dbReference>
<dbReference type="Gene3D" id="3.30.450.20">
    <property type="entry name" value="PAS domain"/>
    <property type="match status" value="1"/>
</dbReference>
<protein>
    <submittedName>
        <fullName evidence="7">PAS domain S-box-containing protein</fullName>
    </submittedName>
</protein>
<dbReference type="PRINTS" id="PR01590">
    <property type="entry name" value="HTHFIS"/>
</dbReference>
<keyword evidence="1" id="KW-0547">Nucleotide-binding</keyword>
<dbReference type="GO" id="GO:0006355">
    <property type="term" value="P:regulation of DNA-templated transcription"/>
    <property type="evidence" value="ECO:0007669"/>
    <property type="project" value="InterPro"/>
</dbReference>
<dbReference type="Gene3D" id="1.10.10.60">
    <property type="entry name" value="Homeodomain-like"/>
    <property type="match status" value="1"/>
</dbReference>
<dbReference type="CDD" id="cd00130">
    <property type="entry name" value="PAS"/>
    <property type="match status" value="1"/>
</dbReference>
<gene>
    <name evidence="7" type="ORF">GGQ74_001665</name>
</gene>
<dbReference type="InterPro" id="IPR035965">
    <property type="entry name" value="PAS-like_dom_sf"/>
</dbReference>
<dbReference type="InterPro" id="IPR009057">
    <property type="entry name" value="Homeodomain-like_sf"/>
</dbReference>
<dbReference type="GO" id="GO:0043565">
    <property type="term" value="F:sequence-specific DNA binding"/>
    <property type="evidence" value="ECO:0007669"/>
    <property type="project" value="InterPro"/>
</dbReference>
<dbReference type="GO" id="GO:0005524">
    <property type="term" value="F:ATP binding"/>
    <property type="evidence" value="ECO:0007669"/>
    <property type="project" value="UniProtKB-KW"/>
</dbReference>
<evidence type="ECO:0000313" key="8">
    <source>
        <dbReference type="Proteomes" id="UP000580856"/>
    </source>
</evidence>
<dbReference type="PROSITE" id="PS50045">
    <property type="entry name" value="SIGMA54_INTERACT_4"/>
    <property type="match status" value="1"/>
</dbReference>